<gene>
    <name evidence="3" type="ORF">FRACYDRAFT_248612</name>
</gene>
<protein>
    <recommendedName>
        <fullName evidence="5">JmjC domain-containing protein</fullName>
    </recommendedName>
</protein>
<dbReference type="Proteomes" id="UP000095751">
    <property type="component" value="Unassembled WGS sequence"/>
</dbReference>
<dbReference type="SUPFAM" id="SSF51197">
    <property type="entry name" value="Clavaminate synthase-like"/>
    <property type="match status" value="1"/>
</dbReference>
<accession>A0A1E7ETZ9</accession>
<keyword evidence="2" id="KW-0812">Transmembrane</keyword>
<dbReference type="OrthoDB" id="202463at2759"/>
<feature type="compositionally biased region" description="Polar residues" evidence="1">
    <location>
        <begin position="33"/>
        <end position="42"/>
    </location>
</feature>
<dbReference type="Gene3D" id="2.60.120.650">
    <property type="entry name" value="Cupin"/>
    <property type="match status" value="1"/>
</dbReference>
<proteinExistence type="predicted"/>
<keyword evidence="2" id="KW-0472">Membrane</keyword>
<reference evidence="3 4" key="1">
    <citation type="submission" date="2016-09" db="EMBL/GenBank/DDBJ databases">
        <title>Extensive genetic diversity and differential bi-allelic expression allows diatom success in the polar Southern Ocean.</title>
        <authorList>
            <consortium name="DOE Joint Genome Institute"/>
            <person name="Mock T."/>
            <person name="Otillar R.P."/>
            <person name="Strauss J."/>
            <person name="Dupont C."/>
            <person name="Frickenhaus S."/>
            <person name="Maumus F."/>
            <person name="Mcmullan M."/>
            <person name="Sanges R."/>
            <person name="Schmutz J."/>
            <person name="Toseland A."/>
            <person name="Valas R."/>
            <person name="Veluchamy A."/>
            <person name="Ward B.J."/>
            <person name="Allen A."/>
            <person name="Barry K."/>
            <person name="Falciatore A."/>
            <person name="Ferrante M."/>
            <person name="Fortunato A.E."/>
            <person name="Gloeckner G."/>
            <person name="Gruber A."/>
            <person name="Hipkin R."/>
            <person name="Janech M."/>
            <person name="Kroth P."/>
            <person name="Leese F."/>
            <person name="Lindquist E."/>
            <person name="Lyon B.R."/>
            <person name="Martin J."/>
            <person name="Mayer C."/>
            <person name="Parker M."/>
            <person name="Quesneville H."/>
            <person name="Raymond J."/>
            <person name="Uhlig C."/>
            <person name="Valentin K.U."/>
            <person name="Worden A.Z."/>
            <person name="Armbrust E.V."/>
            <person name="Bowler C."/>
            <person name="Green B."/>
            <person name="Moulton V."/>
            <person name="Van Oosterhout C."/>
            <person name="Grigoriev I."/>
        </authorList>
    </citation>
    <scope>NUCLEOTIDE SEQUENCE [LARGE SCALE GENOMIC DNA]</scope>
    <source>
        <strain evidence="3 4">CCMP1102</strain>
    </source>
</reference>
<organism evidence="3 4">
    <name type="scientific">Fragilariopsis cylindrus CCMP1102</name>
    <dbReference type="NCBI Taxonomy" id="635003"/>
    <lineage>
        <taxon>Eukaryota</taxon>
        <taxon>Sar</taxon>
        <taxon>Stramenopiles</taxon>
        <taxon>Ochrophyta</taxon>
        <taxon>Bacillariophyta</taxon>
        <taxon>Bacillariophyceae</taxon>
        <taxon>Bacillariophycidae</taxon>
        <taxon>Bacillariales</taxon>
        <taxon>Bacillariaceae</taxon>
        <taxon>Fragilariopsis</taxon>
    </lineage>
</organism>
<feature type="compositionally biased region" description="Basic residues" evidence="1">
    <location>
        <begin position="421"/>
        <end position="435"/>
    </location>
</feature>
<feature type="transmembrane region" description="Helical" evidence="2">
    <location>
        <begin position="76"/>
        <end position="98"/>
    </location>
</feature>
<feature type="region of interest" description="Disordered" evidence="1">
    <location>
        <begin position="414"/>
        <end position="444"/>
    </location>
</feature>
<evidence type="ECO:0000313" key="4">
    <source>
        <dbReference type="Proteomes" id="UP000095751"/>
    </source>
</evidence>
<dbReference type="KEGG" id="fcy:FRACYDRAFT_248612"/>
<keyword evidence="4" id="KW-1185">Reference proteome</keyword>
<evidence type="ECO:0000313" key="3">
    <source>
        <dbReference type="EMBL" id="OEU09275.1"/>
    </source>
</evidence>
<evidence type="ECO:0000256" key="1">
    <source>
        <dbReference type="SAM" id="MobiDB-lite"/>
    </source>
</evidence>
<dbReference type="AlphaFoldDB" id="A0A1E7ETZ9"/>
<name>A0A1E7ETZ9_9STRA</name>
<evidence type="ECO:0008006" key="5">
    <source>
        <dbReference type="Google" id="ProtNLM"/>
    </source>
</evidence>
<dbReference type="InParanoid" id="A0A1E7ETZ9"/>
<sequence>MANGFVGSNGSNGTDQKVRQRRSSPHCPEKNNGGVSTNSISTLDPVGAYQSRSRYRNGRDGRSRVKGSSSSRRSSLFIGISVVIIGIILSLVVIAAVARHFSSTSSSSSGGGKCTENHHISGISGNLYTWCYKNKIENYNQGRILTDEKSGSTTRSSGVERVIRDKSGNDVSGAPKKILAAIDAHEYLHGGIVNEDQDEVCYADLTRLGYIAPGDHQGYSQPVIGPCHYDDVLTTRPKRGYNEEIDFTFFRDADEIKFTDKIRCMLECVDRVLVGRDKGPSTNENSLRENKEYPIERSMEELQPKDKVAVDDVMLIEAAKAGMLLVAEKLMVQHGLDPLYRPVQNEPGSSRSLNAIQEAIRGGYAEIVKVLTNGDNSMIIDEYDRSVEDYVKMKGSPIRPYDARNVLGIEVVEESASSQQRGKHRDSHHGNKSGKRSGWSETSVTSFDHDRCDFDVIDGDLSAEVFYRDYFITGRPVAMRGQADEMELDMFSKNSWEKLNKFNPNELFEVGPTAYPPLSEQELCSEDMSIIDMEKGAVCEEMPEKKMIHALHPHQSDLEELYPDYDGDILDPRGGFRTIKNWFPLVENREDLTWQVFFGGDASGATYHWHEAAFNILYVGTKQWKIGPPLYKGITENADKCEERLIPTLDLDSMSDEEKMDAFHEWILDVYKTFPPNTASHYRFGAAGHGNEVYDTFSSTQTSWLVDPEGEMVVKEIFYLEDLSKDITKLAEHIPCLKSGPLEMDHSNKTPNYPNYMLFAKNEQTRSIINEVFADDFKNLEYSPL</sequence>
<dbReference type="EMBL" id="KV784376">
    <property type="protein sequence ID" value="OEU09275.1"/>
    <property type="molecule type" value="Genomic_DNA"/>
</dbReference>
<evidence type="ECO:0000256" key="2">
    <source>
        <dbReference type="SAM" id="Phobius"/>
    </source>
</evidence>
<feature type="region of interest" description="Disordered" evidence="1">
    <location>
        <begin position="1"/>
        <end position="69"/>
    </location>
</feature>
<keyword evidence="2" id="KW-1133">Transmembrane helix</keyword>
<feature type="compositionally biased region" description="Polar residues" evidence="1">
    <location>
        <begin position="1"/>
        <end position="15"/>
    </location>
</feature>